<dbReference type="PANTHER" id="PTHR43185">
    <property type="entry name" value="FERROUS IRON TRANSPORT PROTEIN B"/>
    <property type="match status" value="1"/>
</dbReference>
<dbReference type="PANTHER" id="PTHR43185:SF1">
    <property type="entry name" value="FE(2+) TRANSPORTER FEOB"/>
    <property type="match status" value="1"/>
</dbReference>
<keyword evidence="4 16" id="KW-0410">Iron transport</keyword>
<dbReference type="InterPro" id="IPR041069">
    <property type="entry name" value="FeoB_Cyto"/>
</dbReference>
<evidence type="ECO:0000256" key="7">
    <source>
        <dbReference type="ARBA" id="ARBA00022989"/>
    </source>
</evidence>
<feature type="binding site" evidence="14">
    <location>
        <begin position="116"/>
        <end position="119"/>
    </location>
    <ligand>
        <name>GTP</name>
        <dbReference type="ChEBI" id="CHEBI:37565"/>
        <label>4</label>
    </ligand>
</feature>
<dbReference type="InterPro" id="IPR027417">
    <property type="entry name" value="P-loop_NTPase"/>
</dbReference>
<evidence type="ECO:0000256" key="5">
    <source>
        <dbReference type="ARBA" id="ARBA00022692"/>
    </source>
</evidence>
<keyword evidence="5 16" id="KW-0812">Transmembrane</keyword>
<keyword evidence="8 16" id="KW-0408">Iron</keyword>
<evidence type="ECO:0000256" key="16">
    <source>
        <dbReference type="RuleBase" id="RU362098"/>
    </source>
</evidence>
<dbReference type="PROSITE" id="PS51711">
    <property type="entry name" value="G_FEOB"/>
    <property type="match status" value="1"/>
</dbReference>
<feature type="transmembrane region" description="Helical" evidence="16">
    <location>
        <begin position="378"/>
        <end position="400"/>
    </location>
</feature>
<evidence type="ECO:0000256" key="14">
    <source>
        <dbReference type="PIRSR" id="PIRSR603373-1"/>
    </source>
</evidence>
<feature type="binding site" evidence="15">
    <location>
        <position position="25"/>
    </location>
    <ligand>
        <name>Mg(2+)</name>
        <dbReference type="ChEBI" id="CHEBI:18420"/>
        <label>2</label>
    </ligand>
</feature>
<feature type="binding site" evidence="14">
    <location>
        <begin position="56"/>
        <end position="59"/>
    </location>
    <ligand>
        <name>GTP</name>
        <dbReference type="ChEBI" id="CHEBI:37565"/>
        <label>3</label>
    </ligand>
</feature>
<keyword evidence="15" id="KW-0460">Magnesium</keyword>
<dbReference type="AlphaFoldDB" id="A0A3M0BIP3"/>
<evidence type="ECO:0000313" key="18">
    <source>
        <dbReference type="EMBL" id="RMA97303.1"/>
    </source>
</evidence>
<dbReference type="CDD" id="cd01879">
    <property type="entry name" value="FeoB"/>
    <property type="match status" value="1"/>
</dbReference>
<evidence type="ECO:0000256" key="1">
    <source>
        <dbReference type="ARBA" id="ARBA00004651"/>
    </source>
</evidence>
<dbReference type="GO" id="GO:0015093">
    <property type="term" value="F:ferrous iron transmembrane transporter activity"/>
    <property type="evidence" value="ECO:0007669"/>
    <property type="project" value="UniProtKB-UniRule"/>
</dbReference>
<dbReference type="Gene3D" id="1.10.287.1770">
    <property type="match status" value="1"/>
</dbReference>
<dbReference type="PRINTS" id="PR00326">
    <property type="entry name" value="GTP1OBG"/>
</dbReference>
<feature type="transmembrane region" description="Helical" evidence="16">
    <location>
        <begin position="644"/>
        <end position="665"/>
    </location>
</feature>
<comment type="caution">
    <text evidence="18">The sequence shown here is derived from an EMBL/GenBank/DDBJ whole genome shotgun (WGS) entry which is preliminary data.</text>
</comment>
<dbReference type="GO" id="GO:0005886">
    <property type="term" value="C:plasma membrane"/>
    <property type="evidence" value="ECO:0007669"/>
    <property type="project" value="UniProtKB-SubCell"/>
</dbReference>
<evidence type="ECO:0000256" key="9">
    <source>
        <dbReference type="ARBA" id="ARBA00023065"/>
    </source>
</evidence>
<evidence type="ECO:0000259" key="17">
    <source>
        <dbReference type="PROSITE" id="PS51711"/>
    </source>
</evidence>
<evidence type="ECO:0000256" key="12">
    <source>
        <dbReference type="ARBA" id="ARBA00031200"/>
    </source>
</evidence>
<dbReference type="Pfam" id="PF02421">
    <property type="entry name" value="FeoB_N"/>
    <property type="match status" value="1"/>
</dbReference>
<protein>
    <recommendedName>
        <fullName evidence="12 13">Ferrous iron transport protein B</fullName>
    </recommendedName>
</protein>
<feature type="binding site" evidence="14">
    <location>
        <begin position="35"/>
        <end position="39"/>
    </location>
    <ligand>
        <name>GTP</name>
        <dbReference type="ChEBI" id="CHEBI:37565"/>
        <label>2</label>
    </ligand>
</feature>
<feature type="domain" description="FeoB-type G" evidence="17">
    <location>
        <begin position="3"/>
        <end position="165"/>
    </location>
</feature>
<keyword evidence="15" id="KW-0479">Metal-binding</keyword>
<dbReference type="Proteomes" id="UP000280842">
    <property type="component" value="Unassembled WGS sequence"/>
</dbReference>
<dbReference type="InterPro" id="IPR011640">
    <property type="entry name" value="Fe2_transport_prot_B_C"/>
</dbReference>
<dbReference type="InterPro" id="IPR050860">
    <property type="entry name" value="FeoB_GTPase"/>
</dbReference>
<feature type="transmembrane region" description="Helical" evidence="16">
    <location>
        <begin position="501"/>
        <end position="520"/>
    </location>
</feature>
<dbReference type="NCBIfam" id="TIGR00231">
    <property type="entry name" value="small_GTP"/>
    <property type="match status" value="1"/>
</dbReference>
<dbReference type="Pfam" id="PF07670">
    <property type="entry name" value="Gate"/>
    <property type="match status" value="2"/>
</dbReference>
<comment type="subcellular location">
    <subcellularLocation>
        <location evidence="16">Cell inner membrane</location>
        <topology evidence="16">Multi-pass membrane protein</topology>
    </subcellularLocation>
    <subcellularLocation>
        <location evidence="1">Cell membrane</location>
        <topology evidence="1">Multi-pass membrane protein</topology>
    </subcellularLocation>
</comment>
<evidence type="ECO:0000256" key="8">
    <source>
        <dbReference type="ARBA" id="ARBA00023004"/>
    </source>
</evidence>
<gene>
    <name evidence="18" type="ORF">CLV39_0961</name>
</gene>
<feature type="transmembrane region" description="Helical" evidence="16">
    <location>
        <begin position="334"/>
        <end position="358"/>
    </location>
</feature>
<dbReference type="Gene3D" id="3.40.50.300">
    <property type="entry name" value="P-loop containing nucleotide triphosphate hydrolases"/>
    <property type="match status" value="1"/>
</dbReference>
<evidence type="ECO:0000256" key="3">
    <source>
        <dbReference type="ARBA" id="ARBA00022475"/>
    </source>
</evidence>
<evidence type="ECO:0000256" key="4">
    <source>
        <dbReference type="ARBA" id="ARBA00022496"/>
    </source>
</evidence>
<evidence type="ECO:0000313" key="19">
    <source>
        <dbReference type="Proteomes" id="UP000280842"/>
    </source>
</evidence>
<dbReference type="GO" id="GO:0046872">
    <property type="term" value="F:metal ion binding"/>
    <property type="evidence" value="ECO:0007669"/>
    <property type="project" value="UniProtKB-KW"/>
</dbReference>
<accession>A0A3M0BIP3</accession>
<feature type="transmembrane region" description="Helical" evidence="16">
    <location>
        <begin position="412"/>
        <end position="438"/>
    </location>
</feature>
<proteinExistence type="inferred from homology"/>
<feature type="transmembrane region" description="Helical" evidence="16">
    <location>
        <begin position="444"/>
        <end position="463"/>
    </location>
</feature>
<evidence type="ECO:0000256" key="11">
    <source>
        <dbReference type="ARBA" id="ARBA00023136"/>
    </source>
</evidence>
<dbReference type="NCBIfam" id="TIGR00437">
    <property type="entry name" value="feoB"/>
    <property type="match status" value="1"/>
</dbReference>
<evidence type="ECO:0000256" key="15">
    <source>
        <dbReference type="PIRSR" id="PIRSR603373-2"/>
    </source>
</evidence>
<keyword evidence="9" id="KW-0406">Ion transport</keyword>
<sequence length="699" mass="79046">MKKITVALIGNPNVGKTTVLNAIAGTNLKVGNWAGATVEKKEAVISYKDYEIHLVDLPGIYTLEPISEAEEVAVNFIQNGNVDVIVDVIDAQNFEKNMLLGVELLEFQKPTVFVLNMIDEATKKGIEIDDKKLREILNVETVKTVGRKEEGIENILPAIIEVYEKNKKPMELKYNPKLEEAINEIKKYLKENTNKHLILDILAGKEKEDNIPEEVLLKIRKDLEKYFGESIEDIIKNERFGYAHGIAREVIKKVKEKDKDITDHLDAFLLHPVLGIIIFVWIMYSIFKIAVDFSSPYIDWIDGFLNDFLSPAFLSLFETMGLPEWFDRFWSEAVIGGVGFVLTFVPLIATLFFLITFLEMSGYLPRIAVLMDRFMSKIGLHGNMVIPLMLGFGCNVPAIMSAKMIENPRDKFIVIMMIPFMSCPARLVVFAFFTVIFFDNPATVILGFYLTGIIVAIFTALILKFIKFKGEVIHFAMELPPYRLPPLKSLFIVSWIHTKGFIYKAGTVIFAISIVVWLLINLPLNAKNISESYAAKIGKFITPIFEPIGINDWRATTSLIPAFLARETAISSMGTMFSASEEKEENKSFNFKEEAINQIKNLGNAVYQSIIEVIKPGISAFDVENQGNKSLREKIKESFTPLSALSFMILILLYNSCLATFAVMAQELNKKYATLFLVYSFAIAWMIAFIVYHVGSLFF</sequence>
<dbReference type="InterPro" id="IPR003373">
    <property type="entry name" value="Fe2_transport_prot-B"/>
</dbReference>
<dbReference type="InterPro" id="IPR011642">
    <property type="entry name" value="Gate_dom"/>
</dbReference>
<feature type="binding site" evidence="14">
    <location>
        <begin position="10"/>
        <end position="17"/>
    </location>
    <ligand>
        <name>GTP</name>
        <dbReference type="ChEBI" id="CHEBI:37565"/>
        <label>1</label>
    </ligand>
</feature>
<dbReference type="InterPro" id="IPR005225">
    <property type="entry name" value="Small_GTP-bd"/>
</dbReference>
<feature type="binding site" evidence="15">
    <location>
        <position position="21"/>
    </location>
    <ligand>
        <name>Mg(2+)</name>
        <dbReference type="ChEBI" id="CHEBI:18420"/>
        <label>2</label>
    </ligand>
</feature>
<comment type="similarity">
    <text evidence="16">Belongs to the TRAFAC class TrmE-Era-EngA-EngB-Septin-like GTPase superfamily. FeoB GTPase (TC 9.A.8) family.</text>
</comment>
<evidence type="ECO:0000256" key="13">
    <source>
        <dbReference type="NCBIfam" id="TIGR00437"/>
    </source>
</evidence>
<dbReference type="OrthoDB" id="9809127at2"/>
<name>A0A3M0BIP3_9AQUI</name>
<dbReference type="GO" id="GO:0005525">
    <property type="term" value="F:GTP binding"/>
    <property type="evidence" value="ECO:0007669"/>
    <property type="project" value="UniProtKB-KW"/>
</dbReference>
<feature type="binding site" evidence="15">
    <location>
        <position position="22"/>
    </location>
    <ligand>
        <name>Mg(2+)</name>
        <dbReference type="ChEBI" id="CHEBI:18420"/>
        <label>1</label>
    </ligand>
</feature>
<keyword evidence="10 14" id="KW-0342">GTP-binding</keyword>
<dbReference type="RefSeq" id="WP_121923086.1">
    <property type="nucleotide sequence ID" value="NZ_REFO01000011.1"/>
</dbReference>
<evidence type="ECO:0000256" key="6">
    <source>
        <dbReference type="ARBA" id="ARBA00022741"/>
    </source>
</evidence>
<dbReference type="InterPro" id="IPR006073">
    <property type="entry name" value="GTP-bd"/>
</dbReference>
<reference evidence="18 19" key="1">
    <citation type="submission" date="2018-10" db="EMBL/GenBank/DDBJ databases">
        <title>Genomic Encyclopedia of Archaeal and Bacterial Type Strains, Phase II (KMG-II): from individual species to whole genera.</title>
        <authorList>
            <person name="Goeker M."/>
        </authorList>
    </citation>
    <scope>NUCLEOTIDE SEQUENCE [LARGE SCALE GENOMIC DNA]</scope>
    <source>
        <strain evidence="18 19">VM1</strain>
    </source>
</reference>
<keyword evidence="7 16" id="KW-1133">Transmembrane helix</keyword>
<dbReference type="Pfam" id="PF17910">
    <property type="entry name" value="FeoB_Cyto"/>
    <property type="match status" value="1"/>
</dbReference>
<dbReference type="SUPFAM" id="SSF52540">
    <property type="entry name" value="P-loop containing nucleoside triphosphate hydrolases"/>
    <property type="match status" value="1"/>
</dbReference>
<keyword evidence="2 16" id="KW-0813">Transport</keyword>
<keyword evidence="19" id="KW-1185">Reference proteome</keyword>
<keyword evidence="6 14" id="KW-0547">Nucleotide-binding</keyword>
<organism evidence="18 19">
    <name type="scientific">Hydrogenothermus marinus</name>
    <dbReference type="NCBI Taxonomy" id="133270"/>
    <lineage>
        <taxon>Bacteria</taxon>
        <taxon>Pseudomonadati</taxon>
        <taxon>Aquificota</taxon>
        <taxon>Aquificia</taxon>
        <taxon>Aquificales</taxon>
        <taxon>Hydrogenothermaceae</taxon>
        <taxon>Hydrogenothermus</taxon>
    </lineage>
</organism>
<evidence type="ECO:0000256" key="10">
    <source>
        <dbReference type="ARBA" id="ARBA00023134"/>
    </source>
</evidence>
<dbReference type="Pfam" id="PF07664">
    <property type="entry name" value="FeoB_C"/>
    <property type="match status" value="1"/>
</dbReference>
<keyword evidence="3" id="KW-1003">Cell membrane</keyword>
<keyword evidence="11 16" id="KW-0472">Membrane</keyword>
<comment type="function">
    <text evidence="16">Probable transporter of a GTP-driven Fe(2+) uptake system.</text>
</comment>
<dbReference type="InterPro" id="IPR030389">
    <property type="entry name" value="G_FEOB_dom"/>
</dbReference>
<feature type="transmembrane region" description="Helical" evidence="16">
    <location>
        <begin position="672"/>
        <end position="694"/>
    </location>
</feature>
<feature type="transmembrane region" description="Helical" evidence="16">
    <location>
        <begin position="265"/>
        <end position="284"/>
    </location>
</feature>
<dbReference type="EMBL" id="REFO01000011">
    <property type="protein sequence ID" value="RMA97303.1"/>
    <property type="molecule type" value="Genomic_DNA"/>
</dbReference>
<evidence type="ECO:0000256" key="2">
    <source>
        <dbReference type="ARBA" id="ARBA00022448"/>
    </source>
</evidence>